<accession>A0ABN1DHC3</accession>
<proteinExistence type="predicted"/>
<gene>
    <name evidence="3" type="ORF">GCM10010390_52140</name>
</gene>
<evidence type="ECO:0000313" key="3">
    <source>
        <dbReference type="EMBL" id="GAA0543628.1"/>
    </source>
</evidence>
<comment type="caution">
    <text evidence="3">The sequence shown here is derived from an EMBL/GenBank/DDBJ whole genome shotgun (WGS) entry which is preliminary data.</text>
</comment>
<evidence type="ECO:0000259" key="2">
    <source>
        <dbReference type="PROSITE" id="PS51671"/>
    </source>
</evidence>
<organism evidence="3 4">
    <name type="scientific">Streptomyces mordarskii</name>
    <dbReference type="NCBI Taxonomy" id="1226758"/>
    <lineage>
        <taxon>Bacteria</taxon>
        <taxon>Bacillati</taxon>
        <taxon>Actinomycetota</taxon>
        <taxon>Actinomycetes</taxon>
        <taxon>Kitasatosporales</taxon>
        <taxon>Streptomycetaceae</taxon>
        <taxon>Streptomyces</taxon>
    </lineage>
</organism>
<reference evidence="3 4" key="1">
    <citation type="journal article" date="2019" name="Int. J. Syst. Evol. Microbiol.">
        <title>The Global Catalogue of Microorganisms (GCM) 10K type strain sequencing project: providing services to taxonomists for standard genome sequencing and annotation.</title>
        <authorList>
            <consortium name="The Broad Institute Genomics Platform"/>
            <consortium name="The Broad Institute Genome Sequencing Center for Infectious Disease"/>
            <person name="Wu L."/>
            <person name="Ma J."/>
        </authorList>
    </citation>
    <scope>NUCLEOTIDE SEQUENCE [LARGE SCALE GENOMIC DNA]</scope>
    <source>
        <strain evidence="3 4">JCM 5052</strain>
    </source>
</reference>
<sequence length="304" mass="32337">MTFRATPEPPSPRRPRWRHELVAWWSRRQDHAPPGTSPSPAADAHTAHAAGAPETTDPEATTLWRMRATVRDEPGTLAALCAALAGRRVDILALQTHPLTDGTVDEFLLRAPEALPSTELSDAVAAAGGSDTWVERADAHDLVDAPTRALTLATRTALDAAELPLALRQLFGRCTIHSVPAKSFSGRSLESTPPAEGVLEETVMRLRDPSGGAIIIERPYLPFTPTEFARARALVELDARLGPRIPHDGDVLTLPEGNAITVRRADVGDLAARPGRCTPAAPPRRSGCATTAPSATPTATSPIC</sequence>
<evidence type="ECO:0000313" key="4">
    <source>
        <dbReference type="Proteomes" id="UP001501576"/>
    </source>
</evidence>
<name>A0ABN1DHC3_9ACTN</name>
<dbReference type="PROSITE" id="PS51671">
    <property type="entry name" value="ACT"/>
    <property type="match status" value="1"/>
</dbReference>
<feature type="region of interest" description="Disordered" evidence="1">
    <location>
        <begin position="273"/>
        <end position="304"/>
    </location>
</feature>
<protein>
    <recommendedName>
        <fullName evidence="2">ACT domain-containing protein</fullName>
    </recommendedName>
</protein>
<feature type="domain" description="ACT" evidence="2">
    <location>
        <begin position="65"/>
        <end position="139"/>
    </location>
</feature>
<keyword evidence="4" id="KW-1185">Reference proteome</keyword>
<dbReference type="InterPro" id="IPR002912">
    <property type="entry name" value="ACT_dom"/>
</dbReference>
<feature type="compositionally biased region" description="Low complexity" evidence="1">
    <location>
        <begin position="289"/>
        <end position="304"/>
    </location>
</feature>
<dbReference type="Gene3D" id="3.30.70.260">
    <property type="match status" value="1"/>
</dbReference>
<dbReference type="InterPro" id="IPR045865">
    <property type="entry name" value="ACT-like_dom_sf"/>
</dbReference>
<feature type="compositionally biased region" description="Low complexity" evidence="1">
    <location>
        <begin position="38"/>
        <end position="52"/>
    </location>
</feature>
<feature type="region of interest" description="Disordered" evidence="1">
    <location>
        <begin position="29"/>
        <end position="60"/>
    </location>
</feature>
<dbReference type="Proteomes" id="UP001501576">
    <property type="component" value="Unassembled WGS sequence"/>
</dbReference>
<evidence type="ECO:0000256" key="1">
    <source>
        <dbReference type="SAM" id="MobiDB-lite"/>
    </source>
</evidence>
<dbReference type="SUPFAM" id="SSF55021">
    <property type="entry name" value="ACT-like"/>
    <property type="match status" value="1"/>
</dbReference>
<dbReference type="EMBL" id="BAAABZ010000049">
    <property type="protein sequence ID" value="GAA0543628.1"/>
    <property type="molecule type" value="Genomic_DNA"/>
</dbReference>